<gene>
    <name evidence="2" type="ORF">LCGC14_1304120</name>
</gene>
<accession>A0A0F9N5F3</accession>
<dbReference type="NCBIfam" id="TIGR04272">
    <property type="entry name" value="cxxc_cxxc_Mbark"/>
    <property type="match status" value="1"/>
</dbReference>
<feature type="domain" description="CxxC-x17-CxxC" evidence="1">
    <location>
        <begin position="28"/>
        <end position="64"/>
    </location>
</feature>
<dbReference type="AlphaFoldDB" id="A0A0F9N5F3"/>
<organism evidence="2">
    <name type="scientific">marine sediment metagenome</name>
    <dbReference type="NCBI Taxonomy" id="412755"/>
    <lineage>
        <taxon>unclassified sequences</taxon>
        <taxon>metagenomes</taxon>
        <taxon>ecological metagenomes</taxon>
    </lineage>
</organism>
<proteinExistence type="predicted"/>
<name>A0A0F9N5F3_9ZZZZ</name>
<evidence type="ECO:0000259" key="1">
    <source>
        <dbReference type="Pfam" id="PF23477"/>
    </source>
</evidence>
<evidence type="ECO:0000313" key="2">
    <source>
        <dbReference type="EMBL" id="KKM83950.1"/>
    </source>
</evidence>
<sequence length="65" mass="7787">MLEQRYFIVSSIKLKFGESMSNRNYGNRTMHKATCADCGNECEVPFEPKEDRPVYCRDCYRKRRK</sequence>
<comment type="caution">
    <text evidence="2">The sequence shown here is derived from an EMBL/GenBank/DDBJ whole genome shotgun (WGS) entry which is preliminary data.</text>
</comment>
<dbReference type="Pfam" id="PF23477">
    <property type="entry name" value="zf_Tbcl_2"/>
    <property type="match status" value="1"/>
</dbReference>
<protein>
    <recommendedName>
        <fullName evidence="1">CxxC-x17-CxxC domain-containing protein</fullName>
    </recommendedName>
</protein>
<dbReference type="InterPro" id="IPR026363">
    <property type="entry name" value="CxxC-x17-CxxC_dom"/>
</dbReference>
<dbReference type="EMBL" id="LAZR01007639">
    <property type="protein sequence ID" value="KKM83950.1"/>
    <property type="molecule type" value="Genomic_DNA"/>
</dbReference>
<reference evidence="2" key="1">
    <citation type="journal article" date="2015" name="Nature">
        <title>Complex archaea that bridge the gap between prokaryotes and eukaryotes.</title>
        <authorList>
            <person name="Spang A."/>
            <person name="Saw J.H."/>
            <person name="Jorgensen S.L."/>
            <person name="Zaremba-Niedzwiedzka K."/>
            <person name="Martijn J."/>
            <person name="Lind A.E."/>
            <person name="van Eijk R."/>
            <person name="Schleper C."/>
            <person name="Guy L."/>
            <person name="Ettema T.J."/>
        </authorList>
    </citation>
    <scope>NUCLEOTIDE SEQUENCE</scope>
</reference>